<dbReference type="Pfam" id="PF01498">
    <property type="entry name" value="HTH_Tnp_Tc3_2"/>
    <property type="match status" value="1"/>
</dbReference>
<dbReference type="Proteomes" id="UP000887159">
    <property type="component" value="Unassembled WGS sequence"/>
</dbReference>
<dbReference type="GO" id="GO:0015074">
    <property type="term" value="P:DNA integration"/>
    <property type="evidence" value="ECO:0007669"/>
    <property type="project" value="InterPro"/>
</dbReference>
<feature type="domain" description="Transposase Tc1-like" evidence="1">
    <location>
        <begin position="4"/>
        <end position="51"/>
    </location>
</feature>
<gene>
    <name evidence="2" type="primary">X975_17161</name>
    <name evidence="2" type="ORF">TNCV_4842921</name>
</gene>
<sequence>MVTASIGKAISAATVRRRLHMNGLYARVPQVCVPLSVQARGKRLKWCREHGNWIVSDWGNVMFTDD</sequence>
<dbReference type="GO" id="GO:0003677">
    <property type="term" value="F:DNA binding"/>
    <property type="evidence" value="ECO:0007669"/>
    <property type="project" value="InterPro"/>
</dbReference>
<comment type="caution">
    <text evidence="2">The sequence shown here is derived from an EMBL/GenBank/DDBJ whole genome shotgun (WGS) entry which is preliminary data.</text>
</comment>
<proteinExistence type="predicted"/>
<evidence type="ECO:0000259" key="1">
    <source>
        <dbReference type="Pfam" id="PF01498"/>
    </source>
</evidence>
<reference evidence="2" key="1">
    <citation type="submission" date="2020-08" db="EMBL/GenBank/DDBJ databases">
        <title>Multicomponent nature underlies the extraordinary mechanical properties of spider dragline silk.</title>
        <authorList>
            <person name="Kono N."/>
            <person name="Nakamura H."/>
            <person name="Mori M."/>
            <person name="Yoshida Y."/>
            <person name="Ohtoshi R."/>
            <person name="Malay A.D."/>
            <person name="Moran D.A.P."/>
            <person name="Tomita M."/>
            <person name="Numata K."/>
            <person name="Arakawa K."/>
        </authorList>
    </citation>
    <scope>NUCLEOTIDE SEQUENCE</scope>
</reference>
<dbReference type="InterPro" id="IPR002492">
    <property type="entry name" value="Transposase_Tc1-like"/>
</dbReference>
<dbReference type="EMBL" id="BMAU01021435">
    <property type="protein sequence ID" value="GFY35920.1"/>
    <property type="molecule type" value="Genomic_DNA"/>
</dbReference>
<evidence type="ECO:0000313" key="3">
    <source>
        <dbReference type="Proteomes" id="UP000887159"/>
    </source>
</evidence>
<evidence type="ECO:0000313" key="2">
    <source>
        <dbReference type="EMBL" id="GFY35920.1"/>
    </source>
</evidence>
<accession>A0A8X6WJI8</accession>
<dbReference type="GO" id="GO:0006313">
    <property type="term" value="P:DNA transposition"/>
    <property type="evidence" value="ECO:0007669"/>
    <property type="project" value="InterPro"/>
</dbReference>
<protein>
    <submittedName>
        <fullName evidence="2">Transposable element Tcb1 transposase</fullName>
    </submittedName>
</protein>
<keyword evidence="3" id="KW-1185">Reference proteome</keyword>
<name>A0A8X6WJI8_TRICX</name>
<dbReference type="AlphaFoldDB" id="A0A8X6WJI8"/>
<organism evidence="2 3">
    <name type="scientific">Trichonephila clavipes</name>
    <name type="common">Golden silk orbweaver</name>
    <name type="synonym">Nephila clavipes</name>
    <dbReference type="NCBI Taxonomy" id="2585209"/>
    <lineage>
        <taxon>Eukaryota</taxon>
        <taxon>Metazoa</taxon>
        <taxon>Ecdysozoa</taxon>
        <taxon>Arthropoda</taxon>
        <taxon>Chelicerata</taxon>
        <taxon>Arachnida</taxon>
        <taxon>Araneae</taxon>
        <taxon>Araneomorphae</taxon>
        <taxon>Entelegynae</taxon>
        <taxon>Araneoidea</taxon>
        <taxon>Nephilidae</taxon>
        <taxon>Trichonephila</taxon>
    </lineage>
</organism>